<sequence length="111" mass="12983">MDRYSYEEIIESVDEDFQASFKLGDDHVAATMRLLGDFYKEIIQSSPVEKLMFYIAICLYLHQKGYSFEHVQNGVKTVLAEIPFDSFKYDLETNEEKRLQADLEQVKSLLD</sequence>
<keyword evidence="2" id="KW-1185">Reference proteome</keyword>
<reference evidence="1 2" key="1">
    <citation type="submission" date="2024-06" db="EMBL/GenBank/DDBJ databases">
        <authorList>
            <person name="Li F."/>
        </authorList>
    </citation>
    <scope>NUCLEOTIDE SEQUENCE [LARGE SCALE GENOMIC DNA]</scope>
    <source>
        <strain evidence="1 2">GXAS 311</strain>
    </source>
</reference>
<name>A0ABV2BXU3_9GAMM</name>
<accession>A0ABV2BXU3</accession>
<comment type="caution">
    <text evidence="1">The sequence shown here is derived from an EMBL/GenBank/DDBJ whole genome shotgun (WGS) entry which is preliminary data.</text>
</comment>
<dbReference type="RefSeq" id="WP_353896956.1">
    <property type="nucleotide sequence ID" value="NZ_JBEVCJ010000020.1"/>
</dbReference>
<gene>
    <name evidence="1" type="ORF">ABVT43_14625</name>
</gene>
<protein>
    <submittedName>
        <fullName evidence="1">Uncharacterized protein</fullName>
    </submittedName>
</protein>
<proteinExistence type="predicted"/>
<dbReference type="EMBL" id="JBEVCJ010000020">
    <property type="protein sequence ID" value="MET1256372.1"/>
    <property type="molecule type" value="Genomic_DNA"/>
</dbReference>
<evidence type="ECO:0000313" key="2">
    <source>
        <dbReference type="Proteomes" id="UP001548189"/>
    </source>
</evidence>
<organism evidence="1 2">
    <name type="scientific">Aliikangiella maris</name>
    <dbReference type="NCBI Taxonomy" id="3162458"/>
    <lineage>
        <taxon>Bacteria</taxon>
        <taxon>Pseudomonadati</taxon>
        <taxon>Pseudomonadota</taxon>
        <taxon>Gammaproteobacteria</taxon>
        <taxon>Oceanospirillales</taxon>
        <taxon>Pleioneaceae</taxon>
        <taxon>Aliikangiella</taxon>
    </lineage>
</organism>
<evidence type="ECO:0000313" key="1">
    <source>
        <dbReference type="EMBL" id="MET1256372.1"/>
    </source>
</evidence>
<dbReference type="Proteomes" id="UP001548189">
    <property type="component" value="Unassembled WGS sequence"/>
</dbReference>